<dbReference type="RefSeq" id="WP_179787908.1">
    <property type="nucleotide sequence ID" value="NZ_BAAARR010000016.1"/>
</dbReference>
<keyword evidence="6" id="KW-1185">Reference proteome</keyword>
<dbReference type="PANTHER" id="PTHR10963">
    <property type="entry name" value="GLYCOSYL HYDROLASE-RELATED"/>
    <property type="match status" value="1"/>
</dbReference>
<reference evidence="5 6" key="1">
    <citation type="submission" date="2020-07" db="EMBL/GenBank/DDBJ databases">
        <title>Sequencing the genomes of 1000 actinobacteria strains.</title>
        <authorList>
            <person name="Klenk H.-P."/>
        </authorList>
    </citation>
    <scope>NUCLEOTIDE SEQUENCE [LARGE SCALE GENOMIC DNA]</scope>
    <source>
        <strain evidence="5 6">DSM 18448</strain>
    </source>
</reference>
<dbReference type="GO" id="GO:0005975">
    <property type="term" value="P:carbohydrate metabolic process"/>
    <property type="evidence" value="ECO:0007669"/>
    <property type="project" value="InterPro"/>
</dbReference>
<feature type="domain" description="GH16" evidence="4">
    <location>
        <begin position="71"/>
        <end position="299"/>
    </location>
</feature>
<feature type="region of interest" description="Disordered" evidence="2">
    <location>
        <begin position="31"/>
        <end position="54"/>
    </location>
</feature>
<gene>
    <name evidence="5" type="ORF">F4554_002982</name>
</gene>
<comment type="caution">
    <text evidence="5">The sequence shown here is derived from an EMBL/GenBank/DDBJ whole genome shotgun (WGS) entry which is preliminary data.</text>
</comment>
<protein>
    <submittedName>
        <fullName evidence="5">Beta-glucanase (GH16 family)</fullName>
    </submittedName>
</protein>
<dbReference type="Gene3D" id="2.60.120.200">
    <property type="match status" value="1"/>
</dbReference>
<dbReference type="SUPFAM" id="SSF49899">
    <property type="entry name" value="Concanavalin A-like lectins/glucanases"/>
    <property type="match status" value="1"/>
</dbReference>
<evidence type="ECO:0000256" key="3">
    <source>
        <dbReference type="SAM" id="SignalP"/>
    </source>
</evidence>
<keyword evidence="3" id="KW-0732">Signal</keyword>
<dbReference type="Pfam" id="PF00722">
    <property type="entry name" value="Glyco_hydro_16"/>
    <property type="match status" value="1"/>
</dbReference>
<comment type="similarity">
    <text evidence="1">Belongs to the glycosyl hydrolase 16 family.</text>
</comment>
<dbReference type="AlphaFoldDB" id="A0A852ZBQ9"/>
<proteinExistence type="inferred from homology"/>
<feature type="chain" id="PRO_5038910598" evidence="3">
    <location>
        <begin position="26"/>
        <end position="299"/>
    </location>
</feature>
<sequence>MRNRPARPAALLAAAGCLVLAPILAGTGTAAGATTASTTASTTTTKTTSTDAARTCTREHPAAPRWPLAWHDEFGAPTLDRAKWNTVMDFPGRAGGHYHNSSYGSYALDANIVLGQGRLHLITDDEPVVGDDPPGTYAYSEGFVSSHDKFAQAYGYWEICARYPAGRGLWPAFWLVPQDRTWPPEFDVAEWFGGIDGMFQGIASGAWPNVRWDGHWTYDAAPTTGWHTYALRWEPRRATFYVDGRVTAAFEGDFVPDKPMYVVMNSGVWMNADRGGPPDAGTVFPNSFDVDYVRVYRRP</sequence>
<dbReference type="GO" id="GO:0004553">
    <property type="term" value="F:hydrolase activity, hydrolyzing O-glycosyl compounds"/>
    <property type="evidence" value="ECO:0007669"/>
    <property type="project" value="InterPro"/>
</dbReference>
<evidence type="ECO:0000256" key="2">
    <source>
        <dbReference type="SAM" id="MobiDB-lite"/>
    </source>
</evidence>
<feature type="signal peptide" evidence="3">
    <location>
        <begin position="1"/>
        <end position="25"/>
    </location>
</feature>
<evidence type="ECO:0000259" key="4">
    <source>
        <dbReference type="PROSITE" id="PS51762"/>
    </source>
</evidence>
<dbReference type="InterPro" id="IPR050546">
    <property type="entry name" value="Glycosyl_Hydrlase_16"/>
</dbReference>
<organism evidence="5 6">
    <name type="scientific">Actinopolymorpha rutila</name>
    <dbReference type="NCBI Taxonomy" id="446787"/>
    <lineage>
        <taxon>Bacteria</taxon>
        <taxon>Bacillati</taxon>
        <taxon>Actinomycetota</taxon>
        <taxon>Actinomycetes</taxon>
        <taxon>Propionibacteriales</taxon>
        <taxon>Actinopolymorphaceae</taxon>
        <taxon>Actinopolymorpha</taxon>
    </lineage>
</organism>
<accession>A0A852ZBQ9</accession>
<evidence type="ECO:0000313" key="6">
    <source>
        <dbReference type="Proteomes" id="UP000579605"/>
    </source>
</evidence>
<dbReference type="Proteomes" id="UP000579605">
    <property type="component" value="Unassembled WGS sequence"/>
</dbReference>
<dbReference type="EMBL" id="JACBZH010000001">
    <property type="protein sequence ID" value="NYH90344.1"/>
    <property type="molecule type" value="Genomic_DNA"/>
</dbReference>
<dbReference type="PANTHER" id="PTHR10963:SF55">
    <property type="entry name" value="GLYCOSIDE HYDROLASE FAMILY 16 PROTEIN"/>
    <property type="match status" value="1"/>
</dbReference>
<name>A0A852ZBQ9_9ACTN</name>
<evidence type="ECO:0000256" key="1">
    <source>
        <dbReference type="ARBA" id="ARBA00006865"/>
    </source>
</evidence>
<dbReference type="InterPro" id="IPR013320">
    <property type="entry name" value="ConA-like_dom_sf"/>
</dbReference>
<dbReference type="InterPro" id="IPR000757">
    <property type="entry name" value="Beta-glucanase-like"/>
</dbReference>
<evidence type="ECO:0000313" key="5">
    <source>
        <dbReference type="EMBL" id="NYH90344.1"/>
    </source>
</evidence>
<dbReference type="PROSITE" id="PS51762">
    <property type="entry name" value="GH16_2"/>
    <property type="match status" value="1"/>
</dbReference>
<dbReference type="CDD" id="cd08023">
    <property type="entry name" value="GH16_laminarinase_like"/>
    <property type="match status" value="1"/>
</dbReference>